<evidence type="ECO:0000256" key="4">
    <source>
        <dbReference type="ARBA" id="ARBA00022679"/>
    </source>
</evidence>
<evidence type="ECO:0000256" key="1">
    <source>
        <dbReference type="ARBA" id="ARBA00006594"/>
    </source>
</evidence>
<dbReference type="PROSITE" id="PS00092">
    <property type="entry name" value="N6_MTASE"/>
    <property type="match status" value="1"/>
</dbReference>
<evidence type="ECO:0000313" key="8">
    <source>
        <dbReference type="Proteomes" id="UP000203302"/>
    </source>
</evidence>
<sequence>MRSILKWVGGKKRIIQPLRKVFGDTDCFVEPFVGAGSVFMNTNFPKYILSDYNPDLVAVLRSAMEAPDDLVEACEQLWTNGCDPEVYDARRAILNDRENVTVEDTIDRAAIFIYLNRHGYNGLCRYNKSGGYNVPYGDHPTKPYLPKEEIHAFWKRCTESEVDLRCCGFEETIINAPKGSLIYADPPYIPSSKTSSFAQYHKASFNQQHQRQLAKLLKEAHLRGCRVVLSNSDTLLTKDIYYGFQWETVEVGRYLGSKAETRGRVNELIGVLE</sequence>
<dbReference type="GO" id="GO:0043565">
    <property type="term" value="F:sequence-specific DNA binding"/>
    <property type="evidence" value="ECO:0007669"/>
    <property type="project" value="TreeGrafter"/>
</dbReference>
<dbReference type="OrthoDB" id="8399at10239"/>
<dbReference type="Gene3D" id="1.10.1020.10">
    <property type="entry name" value="Adenine-specific Methyltransferase, Domain 2"/>
    <property type="match status" value="1"/>
</dbReference>
<protein>
    <recommendedName>
        <fullName evidence="2">site-specific DNA-methyltransferase (adenine-specific)</fullName>
        <ecNumber evidence="2">2.1.1.72</ecNumber>
    </recommendedName>
</protein>
<dbReference type="GO" id="GO:0009007">
    <property type="term" value="F:site-specific DNA-methyltransferase (adenine-specific) activity"/>
    <property type="evidence" value="ECO:0007669"/>
    <property type="project" value="UniProtKB-EC"/>
</dbReference>
<dbReference type="GO" id="GO:0032259">
    <property type="term" value="P:methylation"/>
    <property type="evidence" value="ECO:0007669"/>
    <property type="project" value="UniProtKB-KW"/>
</dbReference>
<dbReference type="InterPro" id="IPR012327">
    <property type="entry name" value="MeTrfase_D12"/>
</dbReference>
<dbReference type="PIRSF" id="PIRSF000398">
    <property type="entry name" value="M_m6A_EcoRV"/>
    <property type="match status" value="1"/>
</dbReference>
<evidence type="ECO:0000256" key="5">
    <source>
        <dbReference type="ARBA" id="ARBA00022691"/>
    </source>
</evidence>
<dbReference type="SUPFAM" id="SSF53335">
    <property type="entry name" value="S-adenosyl-L-methionine-dependent methyltransferases"/>
    <property type="match status" value="1"/>
</dbReference>
<dbReference type="PANTHER" id="PTHR30481">
    <property type="entry name" value="DNA ADENINE METHYLASE"/>
    <property type="match status" value="1"/>
</dbReference>
<reference evidence="8" key="1">
    <citation type="submission" date="2016-06" db="EMBL/GenBank/DDBJ databases">
        <authorList>
            <person name="Berg J.A."/>
            <person name="Grossarth S.E."/>
            <person name="Jarvis T.M."/>
            <person name="Merrill B.D."/>
            <person name="Breakwell D.P."/>
            <person name="Hope S."/>
            <person name="Grose J.H."/>
        </authorList>
    </citation>
    <scope>NUCLEOTIDE SEQUENCE [LARGE SCALE GENOMIC DNA]</scope>
</reference>
<organism evidence="7 8">
    <name type="scientific">Erwinia phage vB_EamM_Huxley</name>
    <dbReference type="NCBI Taxonomy" id="1883373"/>
    <lineage>
        <taxon>Viruses</taxon>
        <taxon>Duplodnaviria</taxon>
        <taxon>Heunggongvirae</taxon>
        <taxon>Uroviricota</taxon>
        <taxon>Caudoviricetes</taxon>
        <taxon>Chimalliviridae</taxon>
        <taxon>Machinavirus</taxon>
        <taxon>Machinavirus machina</taxon>
    </lineage>
</organism>
<dbReference type="GO" id="GO:0006298">
    <property type="term" value="P:mismatch repair"/>
    <property type="evidence" value="ECO:0007669"/>
    <property type="project" value="TreeGrafter"/>
</dbReference>
<dbReference type="EC" id="2.1.1.72" evidence="2"/>
<keyword evidence="5" id="KW-0949">S-adenosyl-L-methionine</keyword>
<accession>A0A1B2ID66</accession>
<dbReference type="InterPro" id="IPR029063">
    <property type="entry name" value="SAM-dependent_MTases_sf"/>
</dbReference>
<dbReference type="GO" id="GO:1904047">
    <property type="term" value="F:S-adenosyl-L-methionine binding"/>
    <property type="evidence" value="ECO:0007669"/>
    <property type="project" value="TreeGrafter"/>
</dbReference>
<gene>
    <name evidence="7" type="ORF">HUXLEY_117</name>
</gene>
<dbReference type="Pfam" id="PF02086">
    <property type="entry name" value="MethyltransfD12"/>
    <property type="match status" value="1"/>
</dbReference>
<keyword evidence="3 7" id="KW-0489">Methyltransferase</keyword>
<evidence type="ECO:0000256" key="3">
    <source>
        <dbReference type="ARBA" id="ARBA00022603"/>
    </source>
</evidence>
<dbReference type="PRINTS" id="PR00505">
    <property type="entry name" value="D12N6MTFRASE"/>
</dbReference>
<proteinExistence type="inferred from homology"/>
<dbReference type="Gene3D" id="3.40.50.150">
    <property type="entry name" value="Vaccinia Virus protein VP39"/>
    <property type="match status" value="1"/>
</dbReference>
<dbReference type="NCBIfam" id="TIGR00571">
    <property type="entry name" value="dam"/>
    <property type="match status" value="1"/>
</dbReference>
<dbReference type="EMBL" id="KX397368">
    <property type="protein sequence ID" value="ANZ49199.1"/>
    <property type="molecule type" value="Genomic_DNA"/>
</dbReference>
<dbReference type="InterPro" id="IPR002052">
    <property type="entry name" value="DNA_methylase_N6_adenine_CS"/>
</dbReference>
<dbReference type="Proteomes" id="UP000203302">
    <property type="component" value="Segment"/>
</dbReference>
<dbReference type="GO" id="GO:0009307">
    <property type="term" value="P:DNA restriction-modification system"/>
    <property type="evidence" value="ECO:0007669"/>
    <property type="project" value="InterPro"/>
</dbReference>
<dbReference type="InterPro" id="IPR012263">
    <property type="entry name" value="M_m6A_EcoRV"/>
</dbReference>
<dbReference type="GeneID" id="29069239"/>
<comment type="catalytic activity">
    <reaction evidence="6">
        <text>a 2'-deoxyadenosine in DNA + S-adenosyl-L-methionine = an N(6)-methyl-2'-deoxyadenosine in DNA + S-adenosyl-L-homocysteine + H(+)</text>
        <dbReference type="Rhea" id="RHEA:15197"/>
        <dbReference type="Rhea" id="RHEA-COMP:12418"/>
        <dbReference type="Rhea" id="RHEA-COMP:12419"/>
        <dbReference type="ChEBI" id="CHEBI:15378"/>
        <dbReference type="ChEBI" id="CHEBI:57856"/>
        <dbReference type="ChEBI" id="CHEBI:59789"/>
        <dbReference type="ChEBI" id="CHEBI:90615"/>
        <dbReference type="ChEBI" id="CHEBI:90616"/>
        <dbReference type="EC" id="2.1.1.72"/>
    </reaction>
</comment>
<evidence type="ECO:0000313" key="7">
    <source>
        <dbReference type="EMBL" id="ANZ49199.1"/>
    </source>
</evidence>
<name>A0A1B2ID66_9CAUD</name>
<keyword evidence="4" id="KW-0808">Transferase</keyword>
<dbReference type="PANTHER" id="PTHR30481:SF3">
    <property type="entry name" value="DNA ADENINE METHYLASE"/>
    <property type="match status" value="1"/>
</dbReference>
<dbReference type="KEGG" id="vg:29069239"/>
<comment type="similarity">
    <text evidence="1">Belongs to the N(4)/N(6)-methyltransferase family.</text>
</comment>
<dbReference type="RefSeq" id="YP_009293085.1">
    <property type="nucleotide sequence ID" value="NC_031127.1"/>
</dbReference>
<dbReference type="InterPro" id="IPR023095">
    <property type="entry name" value="Ade_MeTrfase_dom_2"/>
</dbReference>
<evidence type="ECO:0000256" key="6">
    <source>
        <dbReference type="ARBA" id="ARBA00047942"/>
    </source>
</evidence>
<evidence type="ECO:0000256" key="2">
    <source>
        <dbReference type="ARBA" id="ARBA00011900"/>
    </source>
</evidence>